<dbReference type="EMBL" id="RCHU02000008">
    <property type="protein sequence ID" value="KAL3581168.1"/>
    <property type="molecule type" value="Genomic_DNA"/>
</dbReference>
<protein>
    <submittedName>
        <fullName evidence="1">Uncharacterized protein</fullName>
    </submittedName>
</protein>
<accession>A0ACC4BRC2</accession>
<organism evidence="1 2">
    <name type="scientific">Populus alba</name>
    <name type="common">White poplar</name>
    <dbReference type="NCBI Taxonomy" id="43335"/>
    <lineage>
        <taxon>Eukaryota</taxon>
        <taxon>Viridiplantae</taxon>
        <taxon>Streptophyta</taxon>
        <taxon>Embryophyta</taxon>
        <taxon>Tracheophyta</taxon>
        <taxon>Spermatophyta</taxon>
        <taxon>Magnoliopsida</taxon>
        <taxon>eudicotyledons</taxon>
        <taxon>Gunneridae</taxon>
        <taxon>Pentapetalae</taxon>
        <taxon>rosids</taxon>
        <taxon>fabids</taxon>
        <taxon>Malpighiales</taxon>
        <taxon>Salicaceae</taxon>
        <taxon>Saliceae</taxon>
        <taxon>Populus</taxon>
    </lineage>
</organism>
<proteinExistence type="predicted"/>
<sequence length="96" mass="10744">MTMIKQSIQTLSTIIEAEISGALHYTIPHLVPNTVITVSDKYGFGLSDRFYKSPFAKTSAVASLELLYRGLSEYNHQSIIFLPYENTSAASLSEYY</sequence>
<keyword evidence="2" id="KW-1185">Reference proteome</keyword>
<gene>
    <name evidence="1" type="ORF">D5086_015500</name>
</gene>
<comment type="caution">
    <text evidence="1">The sequence shown here is derived from an EMBL/GenBank/DDBJ whole genome shotgun (WGS) entry which is preliminary data.</text>
</comment>
<evidence type="ECO:0000313" key="2">
    <source>
        <dbReference type="Proteomes" id="UP000309997"/>
    </source>
</evidence>
<evidence type="ECO:0000313" key="1">
    <source>
        <dbReference type="EMBL" id="KAL3581168.1"/>
    </source>
</evidence>
<reference evidence="1 2" key="1">
    <citation type="journal article" date="2024" name="Plant Biotechnol. J.">
        <title>Genome and CRISPR/Cas9 system of a widespread forest tree (Populus alba) in the world.</title>
        <authorList>
            <person name="Liu Y.J."/>
            <person name="Jiang P.F."/>
            <person name="Han X.M."/>
            <person name="Li X.Y."/>
            <person name="Wang H.M."/>
            <person name="Wang Y.J."/>
            <person name="Wang X.X."/>
            <person name="Zeng Q.Y."/>
        </authorList>
    </citation>
    <scope>NUCLEOTIDE SEQUENCE [LARGE SCALE GENOMIC DNA]</scope>
    <source>
        <strain evidence="2">cv. PAL-ZL1</strain>
    </source>
</reference>
<dbReference type="Proteomes" id="UP000309997">
    <property type="component" value="Unassembled WGS sequence"/>
</dbReference>
<name>A0ACC4BRC2_POPAL</name>